<gene>
    <name evidence="1" type="ORF">SAMN02927921_01460</name>
</gene>
<proteinExistence type="predicted"/>
<dbReference type="AlphaFoldDB" id="A0A1K1NTU4"/>
<accession>A0A1K1NTU4</accession>
<dbReference type="EMBL" id="FPJE01000006">
    <property type="protein sequence ID" value="SFW38954.1"/>
    <property type="molecule type" value="Genomic_DNA"/>
</dbReference>
<keyword evidence="2" id="KW-1185">Reference proteome</keyword>
<reference evidence="1 2" key="1">
    <citation type="submission" date="2016-11" db="EMBL/GenBank/DDBJ databases">
        <authorList>
            <person name="Jaros S."/>
            <person name="Januszkiewicz K."/>
            <person name="Wedrychowicz H."/>
        </authorList>
    </citation>
    <scope>NUCLEOTIDE SEQUENCE [LARGE SCALE GENOMIC DNA]</scope>
    <source>
        <strain evidence="1 2">CGMCC 1.12145</strain>
    </source>
</reference>
<sequence>MYRPGASVHLSYILMHQNIGQALSHRCVVVVIKLVYTQDGAKAAGLRYTIHCVPELSPLC</sequence>
<dbReference type="STRING" id="1150368.SAMN02927921_01460"/>
<dbReference type="Proteomes" id="UP000182248">
    <property type="component" value="Unassembled WGS sequence"/>
</dbReference>
<evidence type="ECO:0000313" key="2">
    <source>
        <dbReference type="Proteomes" id="UP000182248"/>
    </source>
</evidence>
<name>A0A1K1NTU4_9FLAO</name>
<evidence type="ECO:0000313" key="1">
    <source>
        <dbReference type="EMBL" id="SFW38954.1"/>
    </source>
</evidence>
<protein>
    <submittedName>
        <fullName evidence="1">Uncharacterized protein</fullName>
    </submittedName>
</protein>
<organism evidence="1 2">
    <name type="scientific">Sinomicrobium oceani</name>
    <dbReference type="NCBI Taxonomy" id="1150368"/>
    <lineage>
        <taxon>Bacteria</taxon>
        <taxon>Pseudomonadati</taxon>
        <taxon>Bacteroidota</taxon>
        <taxon>Flavobacteriia</taxon>
        <taxon>Flavobacteriales</taxon>
        <taxon>Flavobacteriaceae</taxon>
        <taxon>Sinomicrobium</taxon>
    </lineage>
</organism>